<dbReference type="Gene3D" id="2.130.10.10">
    <property type="entry name" value="YVTN repeat-like/Quinoprotein amine dehydrogenase"/>
    <property type="match status" value="2"/>
</dbReference>
<dbReference type="PANTHER" id="PTHR22847">
    <property type="entry name" value="WD40 REPEAT PROTEIN"/>
    <property type="match status" value="1"/>
</dbReference>
<keyword evidence="1 3" id="KW-0853">WD repeat</keyword>
<gene>
    <name evidence="4" type="ORF">PGLA1383_LOCUS24054</name>
</gene>
<dbReference type="InterPro" id="IPR001680">
    <property type="entry name" value="WD40_rpt"/>
</dbReference>
<protein>
    <recommendedName>
        <fullName evidence="6">Guanine nucleotide-binding protein subunit beta-like protein</fullName>
    </recommendedName>
</protein>
<dbReference type="PROSITE" id="PS00678">
    <property type="entry name" value="WD_REPEATS_1"/>
    <property type="match status" value="1"/>
</dbReference>
<proteinExistence type="predicted"/>
<dbReference type="PROSITE" id="PS50082">
    <property type="entry name" value="WD_REPEATS_2"/>
    <property type="match status" value="2"/>
</dbReference>
<reference evidence="4" key="1">
    <citation type="submission" date="2021-02" db="EMBL/GenBank/DDBJ databases">
        <authorList>
            <person name="Dougan E. K."/>
            <person name="Rhodes N."/>
            <person name="Thang M."/>
            <person name="Chan C."/>
        </authorList>
    </citation>
    <scope>NUCLEOTIDE SEQUENCE</scope>
</reference>
<dbReference type="InterPro" id="IPR019775">
    <property type="entry name" value="WD40_repeat_CS"/>
</dbReference>
<accession>A0A813EWK7</accession>
<dbReference type="InterPro" id="IPR020472">
    <property type="entry name" value="WD40_PAC1"/>
</dbReference>
<dbReference type="OrthoDB" id="6252103at2759"/>
<dbReference type="Proteomes" id="UP000654075">
    <property type="component" value="Unassembled WGS sequence"/>
</dbReference>
<organism evidence="4 5">
    <name type="scientific">Polarella glacialis</name>
    <name type="common">Dinoflagellate</name>
    <dbReference type="NCBI Taxonomy" id="89957"/>
    <lineage>
        <taxon>Eukaryota</taxon>
        <taxon>Sar</taxon>
        <taxon>Alveolata</taxon>
        <taxon>Dinophyceae</taxon>
        <taxon>Suessiales</taxon>
        <taxon>Suessiaceae</taxon>
        <taxon>Polarella</taxon>
    </lineage>
</organism>
<dbReference type="AlphaFoldDB" id="A0A813EWK7"/>
<dbReference type="InterPro" id="IPR015943">
    <property type="entry name" value="WD40/YVTN_repeat-like_dom_sf"/>
</dbReference>
<dbReference type="SMART" id="SM00320">
    <property type="entry name" value="WD40"/>
    <property type="match status" value="7"/>
</dbReference>
<evidence type="ECO:0000256" key="1">
    <source>
        <dbReference type="ARBA" id="ARBA00022574"/>
    </source>
</evidence>
<dbReference type="GO" id="GO:1990234">
    <property type="term" value="C:transferase complex"/>
    <property type="evidence" value="ECO:0007669"/>
    <property type="project" value="UniProtKB-ARBA"/>
</dbReference>
<evidence type="ECO:0000313" key="4">
    <source>
        <dbReference type="EMBL" id="CAE8606055.1"/>
    </source>
</evidence>
<keyword evidence="2" id="KW-0677">Repeat</keyword>
<evidence type="ECO:0000313" key="5">
    <source>
        <dbReference type="Proteomes" id="UP000654075"/>
    </source>
</evidence>
<dbReference type="InterPro" id="IPR011047">
    <property type="entry name" value="Quinoprotein_ADH-like_sf"/>
</dbReference>
<evidence type="ECO:0000256" key="2">
    <source>
        <dbReference type="ARBA" id="ARBA00022737"/>
    </source>
</evidence>
<feature type="repeat" description="WD" evidence="3">
    <location>
        <begin position="224"/>
        <end position="249"/>
    </location>
</feature>
<sequence>MFRGGPQPINPLARPLRNEDACNLRFKPVPPEVDEDWLELIRCGGAGEVADTKEEQLARYATEAEKSPEANPDLTEFMLSKPDVIVTCSMDYLIKTWDVNDSYRSLQVFEGHLNFVNVVVPCRGDNLLSCSDDYTCRLWKLGDTGSPGELLMTYWIHGFPIKSVCELPGQRAACGGQDKIVRIFSLVTGHTLHRITDHGVCGPEDSYFQKQGCGAIWSVLHLRGNIIVSGSEDATVRVWDIDTGKALGSAQIGHLGWGEEIGATGLGWKLSERFGAVWKLCHLGKDGNQFASCSYDRTICIWDASDLENVRVIRSWKAAENGVLNVSLVGKCHIASCGSDKEVKIWNFETGELVHKTQMRGIASAVAMIDEHVIAIAGGDATLRIYDWSKGKDLTGKHGFYAHDMTLRSVAKLRHSDQAQSNWTTCPIMYQSCKWPECEADSIVALEQMRRVMKNSLDFQF</sequence>
<evidence type="ECO:0008006" key="6">
    <source>
        <dbReference type="Google" id="ProtNLM"/>
    </source>
</evidence>
<dbReference type="SUPFAM" id="SSF50998">
    <property type="entry name" value="Quinoprotein alcohol dehydrogenase-like"/>
    <property type="match status" value="1"/>
</dbReference>
<feature type="repeat" description="WD" evidence="3">
    <location>
        <begin position="334"/>
        <end position="356"/>
    </location>
</feature>
<dbReference type="EMBL" id="CAJNNV010018563">
    <property type="protein sequence ID" value="CAE8606055.1"/>
    <property type="molecule type" value="Genomic_DNA"/>
</dbReference>
<evidence type="ECO:0000256" key="3">
    <source>
        <dbReference type="PROSITE-ProRule" id="PRU00221"/>
    </source>
</evidence>
<dbReference type="PRINTS" id="PR00320">
    <property type="entry name" value="GPROTEINBRPT"/>
</dbReference>
<comment type="caution">
    <text evidence="4">The sequence shown here is derived from an EMBL/GenBank/DDBJ whole genome shotgun (WGS) entry which is preliminary data.</text>
</comment>
<keyword evidence="5" id="KW-1185">Reference proteome</keyword>
<dbReference type="Pfam" id="PF00400">
    <property type="entry name" value="WD40"/>
    <property type="match status" value="3"/>
</dbReference>
<name>A0A813EWK7_POLGL</name>
<dbReference type="PANTHER" id="PTHR22847:SF637">
    <property type="entry name" value="WD REPEAT DOMAIN 5B"/>
    <property type="match status" value="1"/>
</dbReference>